<accession>A0A517ZU45</accession>
<gene>
    <name evidence="1" type="ORF">Mal52_44810</name>
</gene>
<protein>
    <submittedName>
        <fullName evidence="1">Uncharacterized protein</fullName>
    </submittedName>
</protein>
<organism evidence="1 2">
    <name type="scientific">Symmachiella dynata</name>
    <dbReference type="NCBI Taxonomy" id="2527995"/>
    <lineage>
        <taxon>Bacteria</taxon>
        <taxon>Pseudomonadati</taxon>
        <taxon>Planctomycetota</taxon>
        <taxon>Planctomycetia</taxon>
        <taxon>Planctomycetales</taxon>
        <taxon>Planctomycetaceae</taxon>
        <taxon>Symmachiella</taxon>
    </lineage>
</organism>
<proteinExistence type="predicted"/>
<dbReference type="KEGG" id="sdyn:Mal52_44810"/>
<dbReference type="Proteomes" id="UP000319383">
    <property type="component" value="Chromosome"/>
</dbReference>
<dbReference type="EMBL" id="CP036276">
    <property type="protein sequence ID" value="QDU45984.1"/>
    <property type="molecule type" value="Genomic_DNA"/>
</dbReference>
<evidence type="ECO:0000313" key="1">
    <source>
        <dbReference type="EMBL" id="QDU45984.1"/>
    </source>
</evidence>
<sequence length="117" mass="12704">MLSGTHSTPKIAPQAGLTVLAIQTSIAYLRESIAYEKIQSKPPSLACTSSKLEGRWARPLGRGGYWPVLLAAIVCAALIQQSRQLGFHPASAKFRHGDIPASGFLTDGLPVREWYEQ</sequence>
<name>A0A517ZU45_9PLAN</name>
<keyword evidence="2" id="KW-1185">Reference proteome</keyword>
<reference evidence="1 2" key="1">
    <citation type="submission" date="2019-02" db="EMBL/GenBank/DDBJ databases">
        <title>Deep-cultivation of Planctomycetes and their phenomic and genomic characterization uncovers novel biology.</title>
        <authorList>
            <person name="Wiegand S."/>
            <person name="Jogler M."/>
            <person name="Boedeker C."/>
            <person name="Pinto D."/>
            <person name="Vollmers J."/>
            <person name="Rivas-Marin E."/>
            <person name="Kohn T."/>
            <person name="Peeters S.H."/>
            <person name="Heuer A."/>
            <person name="Rast P."/>
            <person name="Oberbeckmann S."/>
            <person name="Bunk B."/>
            <person name="Jeske O."/>
            <person name="Meyerdierks A."/>
            <person name="Storesund J.E."/>
            <person name="Kallscheuer N."/>
            <person name="Luecker S."/>
            <person name="Lage O.M."/>
            <person name="Pohl T."/>
            <person name="Merkel B.J."/>
            <person name="Hornburger P."/>
            <person name="Mueller R.-W."/>
            <person name="Bruemmer F."/>
            <person name="Labrenz M."/>
            <person name="Spormann A.M."/>
            <person name="Op den Camp H."/>
            <person name="Overmann J."/>
            <person name="Amann R."/>
            <person name="Jetten M.S.M."/>
            <person name="Mascher T."/>
            <person name="Medema M.H."/>
            <person name="Devos D.P."/>
            <person name="Kaster A.-K."/>
            <person name="Ovreas L."/>
            <person name="Rohde M."/>
            <person name="Galperin M.Y."/>
            <person name="Jogler C."/>
        </authorList>
    </citation>
    <scope>NUCLEOTIDE SEQUENCE [LARGE SCALE GENOMIC DNA]</scope>
    <source>
        <strain evidence="1 2">Mal52</strain>
    </source>
</reference>
<dbReference type="AlphaFoldDB" id="A0A517ZU45"/>
<evidence type="ECO:0000313" key="2">
    <source>
        <dbReference type="Proteomes" id="UP000319383"/>
    </source>
</evidence>